<dbReference type="HAMAP" id="MF_01337_B">
    <property type="entry name" value="Ribosomal_uL18_B"/>
    <property type="match status" value="1"/>
</dbReference>
<keyword evidence="2 7" id="KW-0699">rRNA-binding</keyword>
<evidence type="ECO:0000256" key="4">
    <source>
        <dbReference type="ARBA" id="ARBA00022980"/>
    </source>
</evidence>
<evidence type="ECO:0000256" key="7">
    <source>
        <dbReference type="HAMAP-Rule" id="MF_01337"/>
    </source>
</evidence>
<evidence type="ECO:0000256" key="5">
    <source>
        <dbReference type="ARBA" id="ARBA00023274"/>
    </source>
</evidence>
<dbReference type="GO" id="GO:1990904">
    <property type="term" value="C:ribonucleoprotein complex"/>
    <property type="evidence" value="ECO:0007669"/>
    <property type="project" value="UniProtKB-KW"/>
</dbReference>
<reference evidence="8 9" key="1">
    <citation type="journal article" date="2016" name="Nat. Commun.">
        <title>Thousands of microbial genomes shed light on interconnected biogeochemical processes in an aquifer system.</title>
        <authorList>
            <person name="Anantharaman K."/>
            <person name="Brown C.T."/>
            <person name="Hug L.A."/>
            <person name="Sharon I."/>
            <person name="Castelle C.J."/>
            <person name="Probst A.J."/>
            <person name="Thomas B.C."/>
            <person name="Singh A."/>
            <person name="Wilkins M.J."/>
            <person name="Karaoz U."/>
            <person name="Brodie E.L."/>
            <person name="Williams K.H."/>
            <person name="Hubbard S.S."/>
            <person name="Banfield J.F."/>
        </authorList>
    </citation>
    <scope>NUCLEOTIDE SEQUENCE [LARGE SCALE GENOMIC DNA]</scope>
</reference>
<keyword evidence="4 7" id="KW-0689">Ribosomal protein</keyword>
<dbReference type="InterPro" id="IPR004389">
    <property type="entry name" value="Ribosomal_uL18_bac-type"/>
</dbReference>
<accession>A0A1G2TFF9</accession>
<dbReference type="PANTHER" id="PTHR12899:SF3">
    <property type="entry name" value="LARGE RIBOSOMAL SUBUNIT PROTEIN UL18M"/>
    <property type="match status" value="1"/>
</dbReference>
<protein>
    <recommendedName>
        <fullName evidence="6 7">Large ribosomal subunit protein uL18</fullName>
    </recommendedName>
</protein>
<keyword evidence="5 7" id="KW-0687">Ribonucleoprotein</keyword>
<evidence type="ECO:0000256" key="2">
    <source>
        <dbReference type="ARBA" id="ARBA00022730"/>
    </source>
</evidence>
<dbReference type="GO" id="GO:0005737">
    <property type="term" value="C:cytoplasm"/>
    <property type="evidence" value="ECO:0007669"/>
    <property type="project" value="UniProtKB-ARBA"/>
</dbReference>
<sequence length="101" mass="11277">MQTARARKHKKIRTKISGTSVRPRLYVFKSNTTIYAQLVDDDKAVTLFSVLGTNAEKVGEEIAKKALAKKIEKVVFDRGGYIYTGKVMRLAEGARKAGLKF</sequence>
<gene>
    <name evidence="7" type="primary">rplR</name>
    <name evidence="8" type="ORF">A3C70_01135</name>
</gene>
<evidence type="ECO:0000256" key="6">
    <source>
        <dbReference type="ARBA" id="ARBA00035197"/>
    </source>
</evidence>
<organism evidence="8 9">
    <name type="scientific">Candidatus Zambryskibacteria bacterium RIFCSPHIGHO2_02_FULL_43_14</name>
    <dbReference type="NCBI Taxonomy" id="1802748"/>
    <lineage>
        <taxon>Bacteria</taxon>
        <taxon>Candidatus Zambryskiibacteriota</taxon>
    </lineage>
</organism>
<proteinExistence type="inferred from homology"/>
<dbReference type="Pfam" id="PF00861">
    <property type="entry name" value="Ribosomal_L18p"/>
    <property type="match status" value="1"/>
</dbReference>
<dbReference type="CDD" id="cd00432">
    <property type="entry name" value="Ribosomal_L18_L5e"/>
    <property type="match status" value="1"/>
</dbReference>
<comment type="subunit">
    <text evidence="7">Part of the 50S ribosomal subunit; part of the 5S rRNA/L5/L18/L25 subcomplex. Contacts the 5S and 23S rRNAs.</text>
</comment>
<dbReference type="EMBL" id="MHVR01000013">
    <property type="protein sequence ID" value="OHA96010.1"/>
    <property type="molecule type" value="Genomic_DNA"/>
</dbReference>
<dbReference type="InterPro" id="IPR057268">
    <property type="entry name" value="Ribosomal_L18"/>
</dbReference>
<evidence type="ECO:0000313" key="9">
    <source>
        <dbReference type="Proteomes" id="UP000178175"/>
    </source>
</evidence>
<evidence type="ECO:0000313" key="8">
    <source>
        <dbReference type="EMBL" id="OHA96010.1"/>
    </source>
</evidence>
<keyword evidence="3 7" id="KW-0694">RNA-binding</keyword>
<evidence type="ECO:0000256" key="1">
    <source>
        <dbReference type="ARBA" id="ARBA00007116"/>
    </source>
</evidence>
<dbReference type="GO" id="GO:0006412">
    <property type="term" value="P:translation"/>
    <property type="evidence" value="ECO:0007669"/>
    <property type="project" value="UniProtKB-UniRule"/>
</dbReference>
<dbReference type="GO" id="GO:0008097">
    <property type="term" value="F:5S rRNA binding"/>
    <property type="evidence" value="ECO:0007669"/>
    <property type="project" value="TreeGrafter"/>
</dbReference>
<dbReference type="SUPFAM" id="SSF53137">
    <property type="entry name" value="Translational machinery components"/>
    <property type="match status" value="1"/>
</dbReference>
<dbReference type="AlphaFoldDB" id="A0A1G2TFF9"/>
<name>A0A1G2TFF9_9BACT</name>
<dbReference type="GO" id="GO:0005840">
    <property type="term" value="C:ribosome"/>
    <property type="evidence" value="ECO:0007669"/>
    <property type="project" value="UniProtKB-KW"/>
</dbReference>
<evidence type="ECO:0000256" key="3">
    <source>
        <dbReference type="ARBA" id="ARBA00022884"/>
    </source>
</evidence>
<comment type="function">
    <text evidence="7">This is one of the proteins that bind and probably mediate the attachment of the 5S RNA into the large ribosomal subunit, where it forms part of the central protuberance.</text>
</comment>
<dbReference type="InterPro" id="IPR005484">
    <property type="entry name" value="Ribosomal_uL18_bac/plant/anim"/>
</dbReference>
<dbReference type="GO" id="GO:0003735">
    <property type="term" value="F:structural constituent of ribosome"/>
    <property type="evidence" value="ECO:0007669"/>
    <property type="project" value="InterPro"/>
</dbReference>
<dbReference type="Gene3D" id="3.30.420.100">
    <property type="match status" value="2"/>
</dbReference>
<dbReference type="PANTHER" id="PTHR12899">
    <property type="entry name" value="39S RIBOSOMAL PROTEIN L18, MITOCHONDRIAL"/>
    <property type="match status" value="1"/>
</dbReference>
<comment type="caution">
    <text evidence="8">The sequence shown here is derived from an EMBL/GenBank/DDBJ whole genome shotgun (WGS) entry which is preliminary data.</text>
</comment>
<dbReference type="Proteomes" id="UP000178175">
    <property type="component" value="Unassembled WGS sequence"/>
</dbReference>
<dbReference type="NCBIfam" id="TIGR00060">
    <property type="entry name" value="L18_bact"/>
    <property type="match status" value="1"/>
</dbReference>
<comment type="similarity">
    <text evidence="1 7">Belongs to the universal ribosomal protein uL18 family.</text>
</comment>